<dbReference type="Gene3D" id="1.10.340.30">
    <property type="entry name" value="Hypothetical protein, domain 2"/>
    <property type="match status" value="1"/>
</dbReference>
<keyword evidence="5" id="KW-0479">Metal-binding</keyword>
<feature type="compositionally biased region" description="Polar residues" evidence="10">
    <location>
        <begin position="605"/>
        <end position="622"/>
    </location>
</feature>
<dbReference type="RefSeq" id="XP_073117631.1">
    <property type="nucleotide sequence ID" value="XM_073261530.1"/>
</dbReference>
<evidence type="ECO:0000313" key="14">
    <source>
        <dbReference type="RefSeq" id="XP_029117752.1"/>
    </source>
</evidence>
<organism evidence="12 13">
    <name type="scientific">Elaeis guineensis var. tenera</name>
    <name type="common">Oil palm</name>
    <dbReference type="NCBI Taxonomy" id="51953"/>
    <lineage>
        <taxon>Eukaryota</taxon>
        <taxon>Viridiplantae</taxon>
        <taxon>Streptophyta</taxon>
        <taxon>Embryophyta</taxon>
        <taxon>Tracheophyta</taxon>
        <taxon>Spermatophyta</taxon>
        <taxon>Magnoliopsida</taxon>
        <taxon>Liliopsida</taxon>
        <taxon>Arecaceae</taxon>
        <taxon>Arecoideae</taxon>
        <taxon>Cocoseae</taxon>
        <taxon>Elaeidinae</taxon>
        <taxon>Elaeis</taxon>
    </lineage>
</organism>
<evidence type="ECO:0000256" key="10">
    <source>
        <dbReference type="SAM" id="MobiDB-lite"/>
    </source>
</evidence>
<dbReference type="GO" id="GO:0006284">
    <property type="term" value="P:base-excision repair"/>
    <property type="evidence" value="ECO:0007669"/>
    <property type="project" value="InterPro"/>
</dbReference>
<evidence type="ECO:0000259" key="11">
    <source>
        <dbReference type="SMART" id="SM00478"/>
    </source>
</evidence>
<evidence type="ECO:0000256" key="6">
    <source>
        <dbReference type="ARBA" id="ARBA00023004"/>
    </source>
</evidence>
<dbReference type="SMART" id="SM00478">
    <property type="entry name" value="ENDO3c"/>
    <property type="match status" value="1"/>
</dbReference>
<comment type="cofactor">
    <cofactor evidence="1">
        <name>[4Fe-4S] cluster</name>
        <dbReference type="ChEBI" id="CHEBI:49883"/>
    </cofactor>
</comment>
<evidence type="ECO:0000313" key="13">
    <source>
        <dbReference type="RefSeq" id="XP_019702861.1"/>
    </source>
</evidence>
<dbReference type="GO" id="GO:0051539">
    <property type="term" value="F:4 iron, 4 sulfur cluster binding"/>
    <property type="evidence" value="ECO:0007669"/>
    <property type="project" value="UniProtKB-KW"/>
</dbReference>
<dbReference type="OrthoDB" id="5607at2759"/>
<gene>
    <name evidence="13 14 15" type="primary">LOC105035323</name>
</gene>
<feature type="compositionally biased region" description="Polar residues" evidence="10">
    <location>
        <begin position="32"/>
        <end position="66"/>
    </location>
</feature>
<protein>
    <submittedName>
        <fullName evidence="13 14">Protein ROS1C isoform X1</fullName>
    </submittedName>
</protein>
<dbReference type="RefSeq" id="XP_073117630.1">
    <property type="nucleotide sequence ID" value="XM_073261529.1"/>
</dbReference>
<evidence type="ECO:0000256" key="8">
    <source>
        <dbReference type="ARBA" id="ARBA00023125"/>
    </source>
</evidence>
<dbReference type="GO" id="GO:0141166">
    <property type="term" value="P:chromosomal 5-methylcytosine DNA demethylation pathway"/>
    <property type="evidence" value="ECO:0007669"/>
    <property type="project" value="InterPro"/>
</dbReference>
<reference evidence="13 14" key="1">
    <citation type="submission" date="2025-04" db="UniProtKB">
        <authorList>
            <consortium name="RefSeq"/>
        </authorList>
    </citation>
    <scope>IDENTIFICATION</scope>
</reference>
<feature type="compositionally biased region" description="Polar residues" evidence="10">
    <location>
        <begin position="992"/>
        <end position="1003"/>
    </location>
</feature>
<dbReference type="RefSeq" id="XP_073117632.1">
    <property type="nucleotide sequence ID" value="XM_073261531.1"/>
</dbReference>
<dbReference type="GO" id="GO:0046872">
    <property type="term" value="F:metal ion binding"/>
    <property type="evidence" value="ECO:0007669"/>
    <property type="project" value="UniProtKB-KW"/>
</dbReference>
<dbReference type="GeneID" id="105035323"/>
<dbReference type="InterPro" id="IPR011257">
    <property type="entry name" value="DNA_glycosylase"/>
</dbReference>
<keyword evidence="6" id="KW-0408">Iron</keyword>
<dbReference type="RefSeq" id="XP_029117753.1">
    <property type="nucleotide sequence ID" value="XM_029261920.1"/>
</dbReference>
<dbReference type="Proteomes" id="UP000504607">
    <property type="component" value="Unplaced"/>
</dbReference>
<feature type="compositionally biased region" description="Polar residues" evidence="10">
    <location>
        <begin position="1"/>
        <end position="12"/>
    </location>
</feature>
<dbReference type="GO" id="GO:0003677">
    <property type="term" value="F:DNA binding"/>
    <property type="evidence" value="ECO:0007669"/>
    <property type="project" value="UniProtKB-KW"/>
</dbReference>
<dbReference type="RefSeq" id="XP_019702861.1">
    <property type="nucleotide sequence ID" value="XM_019847302.2"/>
</dbReference>
<keyword evidence="7" id="KW-0411">Iron-sulfur</keyword>
<dbReference type="InterPro" id="IPR003265">
    <property type="entry name" value="HhH-GPD_domain"/>
</dbReference>
<dbReference type="InterPro" id="IPR044811">
    <property type="entry name" value="DME/ROS1"/>
</dbReference>
<name>A0A6J0PCS7_ELAGV</name>
<dbReference type="PANTHER" id="PTHR46213">
    <property type="entry name" value="TRANSCRIPTIONAL ACTIVATOR DEMETER"/>
    <property type="match status" value="1"/>
</dbReference>
<comment type="similarity">
    <text evidence="3">Belongs to the DNA glycosylase family. DEMETER subfamily.</text>
</comment>
<dbReference type="InterPro" id="IPR003651">
    <property type="entry name" value="Endonuclease3_FeS-loop_motif"/>
</dbReference>
<keyword evidence="8" id="KW-0238">DNA-binding</keyword>
<feature type="compositionally biased region" description="Basic and acidic residues" evidence="10">
    <location>
        <begin position="981"/>
        <end position="991"/>
    </location>
</feature>
<evidence type="ECO:0000256" key="5">
    <source>
        <dbReference type="ARBA" id="ARBA00022723"/>
    </source>
</evidence>
<dbReference type="GO" id="GO:0051747">
    <property type="term" value="F:cytosine C-5 DNA demethylase activity"/>
    <property type="evidence" value="ECO:0007669"/>
    <property type="project" value="UniProtKB-ARBA"/>
</dbReference>
<feature type="compositionally biased region" description="Polar residues" evidence="10">
    <location>
        <begin position="393"/>
        <end position="414"/>
    </location>
</feature>
<feature type="compositionally biased region" description="Polar residues" evidence="10">
    <location>
        <begin position="313"/>
        <end position="324"/>
    </location>
</feature>
<accession>A0A6J0PCS7</accession>
<feature type="region of interest" description="Disordered" evidence="10">
    <location>
        <begin position="605"/>
        <end position="631"/>
    </location>
</feature>
<evidence type="ECO:0000256" key="7">
    <source>
        <dbReference type="ARBA" id="ARBA00023014"/>
    </source>
</evidence>
<feature type="region of interest" description="Disordered" evidence="10">
    <location>
        <begin position="304"/>
        <end position="473"/>
    </location>
</feature>
<dbReference type="PANTHER" id="PTHR46213:SF13">
    <property type="entry name" value="DEMETER-LIKE PROTEIN 2-RELATED"/>
    <property type="match status" value="1"/>
</dbReference>
<evidence type="ECO:0000256" key="4">
    <source>
        <dbReference type="ARBA" id="ARBA00022485"/>
    </source>
</evidence>
<proteinExistence type="inferred from homology"/>
<dbReference type="SMART" id="SM00525">
    <property type="entry name" value="FES"/>
    <property type="match status" value="1"/>
</dbReference>
<evidence type="ECO:0000256" key="3">
    <source>
        <dbReference type="ARBA" id="ARBA00005646"/>
    </source>
</evidence>
<comment type="subcellular location">
    <subcellularLocation>
        <location evidence="2">Nucleus</location>
    </subcellularLocation>
</comment>
<dbReference type="Gene3D" id="1.10.1670.10">
    <property type="entry name" value="Helix-hairpin-Helix base-excision DNA repair enzymes (C-terminal)"/>
    <property type="match status" value="1"/>
</dbReference>
<sequence>MDTSGEAQLKQQQDLEKKGPWVLATAVPENKTAISDNNQGIPAGNSNSLEPSSASATGDRSLSSSSRGIVDHIPELNSSKGATTSSTTPVHLFNASLHTTTMDHRTAGFLHIPFRNIMVFGNADVKNMSSSSLLDFTQIGTNKNLSCLPNQFLVNGKVLMISSVSNKDGLCVPFLPNLNSLTKEAACTSMKEEAYLPVAPLTPAKGKEIHGAMHSELVDLVDVEESNMETNIMQCSAEENANNGSLKLLASVTPDKVKTVEDCIPPELINLVGEELTDGVKNQELDDQCSNCNRLVPTTVIERASSPKGVKQHVQTSLAAQQLESGKDEQRNYPGISLNSTPRQKTRRKRYMPKVIQEGKPTKTPQPATPNPLTPMPVRKNGNHSKSREKKSLNSLDTSTNIARETVGRSNAEGTSADPHVINGTKPVRQRLKFESEGGPVNECLESTINNAQSRGRGRPRRTPATSRSKSKLQLSQEIEVVVENSSAGLVFDLTRSLNQMLEEYITLPEIPTPPAQSFKRESLKETSKNFAGNRNSIKKSICGQQAKMQTCQKRVNPIGKADFILVKDDNNKAGMKRDYSHIDSAQTGCALSKDAHFMQGSEEINQASRSDQTSSHGSYSQERQKRMRTEKQDLQYHQFMQCYSTEFASADAQKLLTSDKLQSPDCMLTFNHIRRPTKKRSKIPVRACKLSSIASITGCNHLLPTPEMPPEACSRTFFAAKCKRMKRKRHPRNGQALLVKIMPLDVDHEHKLGPCIYSSLERKSVGSTASGGDFPEKDLHHCQIIPLQDYPIRNSVQELPFINPVSQAIIPYVNDMNDVIWKIQQLDLQEGQVHSATEPQNALVPFGGNMMVPYDGPFDIIKKQRPRAKVELDGETNRVWKILMGKTCSDEAEGLDVDKEKWWEEERRVFRGRADSFIARMRLVQGDRRFSLWKGSVVDSVIGVFLTQNVSDHLSSSAFMALAARFSLQSRCNGADLNAEKMSKSTEKQDGSSVPSDATNWQEKGFSPDAYHQGPLEIHDADYVKENETANSNESMGTNSRGNIVDDSKGIGVHIHGSEPKKGFETPHYRIDTLISGTGSTESEDRQFFEDVVSSQNFVASSGNSLDYLIQTVDPVGSNSGSNSEANIITGSMSSGLDSSVSFEENVNIAGNTQNQEMDNRGNDRVLLEKNCGGYDKESCEEGENGTKITHGLNNLEGACRSIRYAPNFHLECSEHNIRGVPSVPAARRSDNSLNFMLVGMENINVVREESISNLPFTASGTMKTNKIKKIDRHSSLSSENATNSAGERSALLSKITEALDSCACINGNSLQSPTCSRVNHIRTNFQQEERKANFPMQNTQHAVAEIPHIQEHQTCLNSCNIEKKTLEVAETVDFNSKDEVCSPQKVSKEGAKSTSRAKKAKVDTEKVETFDWDSLRRQAYCNGYQKERSSERMDSLDWEAVRCADVNEISEAIRERGMNNVLAGRIKDFLNRLVKEHGSIDLEWLRDIPPDKAKDYLLSIQGLGLKSVECVRLLTLHHLAFPVDTNVGRICVRLGWVPLQPLPESLQLHLLELYPIMATIQKFLWPRLCKLDQETLYELHYQMITFGKVFCTKSKPNCNACPMRGECKHFASAFASARFTLPGPEEKSIASSTIPPPSAYDHIQNSNPALLAQPEESKFSQGITGNNCEPIIEEPASPEPARMENFERDIEEAFYEDPDEIPTIKLNLDEFTQNLQNYIQENIIDLQEDDMAKAIVAITKEAASIPMPKLKNVSRLRTEHQVYDIPDSHPLLEGLDRRQSDDPCPYLLTIWTPGETAKSTEPPETCCNSQDTGELCDNKTCFACSCRREEQAQIVRGTILIPCRTAMRGSFPLNGTYFQVNEVFADHQTSYSPIHVPRKWIWNLPRRTVYFGTSVPSIFKGLTTEETQQCFWRGYICVRGFERETRAPKPLCARLHFPASKAPKNKKTPFKEAKK</sequence>
<keyword evidence="12" id="KW-1185">Reference proteome</keyword>
<evidence type="ECO:0000256" key="1">
    <source>
        <dbReference type="ARBA" id="ARBA00001966"/>
    </source>
</evidence>
<evidence type="ECO:0000256" key="2">
    <source>
        <dbReference type="ARBA" id="ARBA00004123"/>
    </source>
</evidence>
<dbReference type="InterPro" id="IPR023170">
    <property type="entry name" value="HhH_base_excis_C"/>
</dbReference>
<keyword evidence="9" id="KW-0539">Nucleus</keyword>
<dbReference type="GO" id="GO:0019104">
    <property type="term" value="F:DNA N-glycosylase activity"/>
    <property type="evidence" value="ECO:0007669"/>
    <property type="project" value="InterPro"/>
</dbReference>
<evidence type="ECO:0000313" key="12">
    <source>
        <dbReference type="Proteomes" id="UP000504607"/>
    </source>
</evidence>
<dbReference type="InterPro" id="IPR028925">
    <property type="entry name" value="RRM_DME"/>
</dbReference>
<dbReference type="GO" id="GO:0005634">
    <property type="term" value="C:nucleus"/>
    <property type="evidence" value="ECO:0007669"/>
    <property type="project" value="UniProtKB-SubCell"/>
</dbReference>
<evidence type="ECO:0000256" key="9">
    <source>
        <dbReference type="ARBA" id="ARBA00023242"/>
    </source>
</evidence>
<dbReference type="RefSeq" id="XP_029117752.1">
    <property type="nucleotide sequence ID" value="XM_029261919.1"/>
</dbReference>
<feature type="region of interest" description="Disordered" evidence="10">
    <location>
        <begin position="981"/>
        <end position="1013"/>
    </location>
</feature>
<evidence type="ECO:0000313" key="15">
    <source>
        <dbReference type="RefSeq" id="XP_029117753.1"/>
    </source>
</evidence>
<feature type="region of interest" description="Disordered" evidence="10">
    <location>
        <begin position="1"/>
        <end position="66"/>
    </location>
</feature>
<dbReference type="Pfam" id="PF15628">
    <property type="entry name" value="RRM_DME"/>
    <property type="match status" value="1"/>
</dbReference>
<dbReference type="CDD" id="cd00056">
    <property type="entry name" value="ENDO3c"/>
    <property type="match status" value="1"/>
</dbReference>
<dbReference type="InterPro" id="IPR028924">
    <property type="entry name" value="Perm-CXXC"/>
</dbReference>
<dbReference type="FunFam" id="1.10.1670.10:FF:000004">
    <property type="entry name" value="DNA glycosylase/AP lyase ROS1"/>
    <property type="match status" value="1"/>
</dbReference>
<keyword evidence="4" id="KW-0004">4Fe-4S</keyword>
<feature type="domain" description="HhH-GPD" evidence="11">
    <location>
        <begin position="1431"/>
        <end position="1564"/>
    </location>
</feature>
<dbReference type="SUPFAM" id="SSF48150">
    <property type="entry name" value="DNA-glycosylase"/>
    <property type="match status" value="1"/>
</dbReference>
<dbReference type="Pfam" id="PF15629">
    <property type="entry name" value="Perm-CXXC"/>
    <property type="match status" value="1"/>
</dbReference>